<evidence type="ECO:0000313" key="2">
    <source>
        <dbReference type="EMBL" id="MYM92508.1"/>
    </source>
</evidence>
<dbReference type="Proteomes" id="UP000447355">
    <property type="component" value="Unassembled WGS sequence"/>
</dbReference>
<dbReference type="AlphaFoldDB" id="A0A845GHJ9"/>
<name>A0A845GHJ9_9BURK</name>
<protein>
    <submittedName>
        <fullName evidence="2">Uncharacterized protein</fullName>
    </submittedName>
</protein>
<comment type="caution">
    <text evidence="2">The sequence shown here is derived from an EMBL/GenBank/DDBJ whole genome shotgun (WGS) entry which is preliminary data.</text>
</comment>
<evidence type="ECO:0000256" key="1">
    <source>
        <dbReference type="SAM" id="MobiDB-lite"/>
    </source>
</evidence>
<sequence>MSCIVAAAAAEDHALYVFEGCAIQGNSHSPSGVHFHCLDECIATYKSLRLYMAIFAYLPRRRPPVNYQPHENSGRARLVSR</sequence>
<organism evidence="2 3">
    <name type="scientific">Duganella vulcania</name>
    <dbReference type="NCBI Taxonomy" id="2692166"/>
    <lineage>
        <taxon>Bacteria</taxon>
        <taxon>Pseudomonadati</taxon>
        <taxon>Pseudomonadota</taxon>
        <taxon>Betaproteobacteria</taxon>
        <taxon>Burkholderiales</taxon>
        <taxon>Oxalobacteraceae</taxon>
        <taxon>Telluria group</taxon>
        <taxon>Duganella</taxon>
    </lineage>
</organism>
<reference evidence="2" key="1">
    <citation type="submission" date="2019-12" db="EMBL/GenBank/DDBJ databases">
        <title>Novel species isolated from a subtropical stream in China.</title>
        <authorList>
            <person name="Lu H."/>
        </authorList>
    </citation>
    <scope>NUCLEOTIDE SEQUENCE [LARGE SCALE GENOMIC DNA]</scope>
    <source>
        <strain evidence="2">FT81W</strain>
    </source>
</reference>
<feature type="region of interest" description="Disordered" evidence="1">
    <location>
        <begin position="62"/>
        <end position="81"/>
    </location>
</feature>
<evidence type="ECO:0000313" key="3">
    <source>
        <dbReference type="Proteomes" id="UP000447355"/>
    </source>
</evidence>
<gene>
    <name evidence="2" type="ORF">GTP90_01380</name>
</gene>
<dbReference type="EMBL" id="WWCX01000001">
    <property type="protein sequence ID" value="MYM92508.1"/>
    <property type="molecule type" value="Genomic_DNA"/>
</dbReference>
<proteinExistence type="predicted"/>
<accession>A0A845GHJ9</accession>